<gene>
    <name evidence="3" type="ORF">MPLG2_0075</name>
</gene>
<dbReference type="Pfam" id="PF00534">
    <property type="entry name" value="Glycos_transf_1"/>
    <property type="match status" value="1"/>
</dbReference>
<dbReference type="SUPFAM" id="SSF53756">
    <property type="entry name" value="UDP-Glycosyltransferase/glycogen phosphorylase"/>
    <property type="match status" value="1"/>
</dbReference>
<dbReference type="PANTHER" id="PTHR45947">
    <property type="entry name" value="SULFOQUINOVOSYL TRANSFERASE SQD2"/>
    <property type="match status" value="1"/>
</dbReference>
<sequence length="387" mass="41756">MAAAGRDEREGSCVSFHVPVALAHDYLTQRGGAERVAAIMAEAFPGAPLHTTLYEPVATFDDFRRLTVKTSMLNRVPAFRHDHRIALPLYAPVVSGLRVEADVLLASSSGWAHGISCTGSKVVYCHAPARWLYQTERYLGADEGGLGARTRRAAMKVALTALSPSLRAWDHKRALTADRYLVNSSVIQQMVLDVYGIEAEVLPPPPALPVEGALERVEAIEEPFVLCVARLLPYKNVDAVISAVKAIEGLSLAVVGRGPDHERLQDLIGADPSIHLLGGVSEEALRWLYTEAVGLVAASYEDFGLTPLEAASFGKPTAALHANGYLDTIDPAVNGLFFERPDVVSVTAGIEAMIGRSWNADVVRAHADMFGKRRFCARLQDVVNGLA</sequence>
<evidence type="ECO:0000256" key="1">
    <source>
        <dbReference type="ARBA" id="ARBA00022679"/>
    </source>
</evidence>
<evidence type="ECO:0000313" key="4">
    <source>
        <dbReference type="Proteomes" id="UP000238164"/>
    </source>
</evidence>
<feature type="domain" description="Glycosyl transferase family 1" evidence="2">
    <location>
        <begin position="221"/>
        <end position="353"/>
    </location>
</feature>
<organism evidence="3 4">
    <name type="scientific">Micropruina glycogenica</name>
    <dbReference type="NCBI Taxonomy" id="75385"/>
    <lineage>
        <taxon>Bacteria</taxon>
        <taxon>Bacillati</taxon>
        <taxon>Actinomycetota</taxon>
        <taxon>Actinomycetes</taxon>
        <taxon>Propionibacteriales</taxon>
        <taxon>Nocardioidaceae</taxon>
        <taxon>Micropruina</taxon>
    </lineage>
</organism>
<dbReference type="InterPro" id="IPR001296">
    <property type="entry name" value="Glyco_trans_1"/>
</dbReference>
<dbReference type="Proteomes" id="UP000238164">
    <property type="component" value="Chromosome 1"/>
</dbReference>
<dbReference type="InterPro" id="IPR050194">
    <property type="entry name" value="Glycosyltransferase_grp1"/>
</dbReference>
<dbReference type="AlphaFoldDB" id="A0A2N9JA81"/>
<dbReference type="GO" id="GO:0016757">
    <property type="term" value="F:glycosyltransferase activity"/>
    <property type="evidence" value="ECO:0007669"/>
    <property type="project" value="InterPro"/>
</dbReference>
<dbReference type="KEGG" id="mgg:MPLG2_0075"/>
<dbReference type="EMBL" id="LT985188">
    <property type="protein sequence ID" value="SPD85111.1"/>
    <property type="molecule type" value="Genomic_DNA"/>
</dbReference>
<reference evidence="3 4" key="1">
    <citation type="submission" date="2018-02" db="EMBL/GenBank/DDBJ databases">
        <authorList>
            <person name="Cohen D.B."/>
            <person name="Kent A.D."/>
        </authorList>
    </citation>
    <scope>NUCLEOTIDE SEQUENCE [LARGE SCALE GENOMIC DNA]</scope>
    <source>
        <strain evidence="3">1</strain>
    </source>
</reference>
<keyword evidence="1 3" id="KW-0808">Transferase</keyword>
<dbReference type="OrthoDB" id="9801573at2"/>
<accession>A0A2N9JA81</accession>
<evidence type="ECO:0000313" key="3">
    <source>
        <dbReference type="EMBL" id="SPD85111.1"/>
    </source>
</evidence>
<proteinExistence type="predicted"/>
<protein>
    <submittedName>
        <fullName evidence="3">Glycosyl transferase group 1</fullName>
    </submittedName>
</protein>
<dbReference type="Gene3D" id="3.40.50.2000">
    <property type="entry name" value="Glycogen Phosphorylase B"/>
    <property type="match status" value="1"/>
</dbReference>
<evidence type="ECO:0000259" key="2">
    <source>
        <dbReference type="Pfam" id="PF00534"/>
    </source>
</evidence>
<name>A0A2N9JA81_9ACTN</name>
<dbReference type="PANTHER" id="PTHR45947:SF3">
    <property type="entry name" value="SULFOQUINOVOSYL TRANSFERASE SQD2"/>
    <property type="match status" value="1"/>
</dbReference>
<keyword evidence="4" id="KW-1185">Reference proteome</keyword>